<sequence length="671" mass="78091">MSLRYHLIYYAVACLLGVLVMLIHPVFLVLLIIYAFFIIRHFGWGRLVTIGLVMIFFLVFIRWPQPTDEPIISGYIISRDEKSIVLKTTKTKIKVYGEFIGYEVGDELEIEVNYFEISRATNDNAFDYRNYLYSQGITNNASLLRLINSQKHNTLFQKLQKLQKRIDGKELVNSYASMFILGIRDEMINDYYHQLTELSIVHLFALSGLHIHILRRLIKKVLIFLLPEYLINYLSLIIIGVYMYIIPYNISFMRAYLVMLLMTLFKKYLNQLDCFSLVAMFFVFMNPYIIYNLSFVFSYFMYLIIILINHHRYLNEIVYGASVPIVISIQYRINILSLFLGIILTPLISVLYQLLWLYVIFGNFFKPVISLVIEVLDNIVVFSTDFSFFINFSKPSLFFILGYYYIYFKLIVKINIKQRIHREILLLLSLVIMFYFKPYYQTFGQVVMIDVGQGDCFFIQQPYNQGNILIDTGGLRNKDLAALTLVPYLRSVGVFKLDHVFISHDDFDHSGAYQSLADQIEIGHTITSYQDKFKIGQVEIEILKTPESTDNNDSSLVLLVTINKLKYLFTGDISNAVERQLINDYPELKIDVLKVSHHGSNTGTSAAFLNAIKPKIALISCGKDNYYGHPHDDVITRLNDYGVKVYRSDEMGMVKIVYYGDDNYIFNDFND</sequence>
<evidence type="ECO:0000256" key="2">
    <source>
        <dbReference type="ARBA" id="ARBA00022475"/>
    </source>
</evidence>
<reference evidence="8" key="1">
    <citation type="submission" date="2019-11" db="EMBL/GenBank/DDBJ databases">
        <authorList>
            <person name="Feng L."/>
        </authorList>
    </citation>
    <scope>NUCLEOTIDE SEQUENCE</scope>
    <source>
        <strain evidence="8">CramosumLFYP8</strain>
    </source>
</reference>
<evidence type="ECO:0000313" key="8">
    <source>
        <dbReference type="EMBL" id="VYT98688.1"/>
    </source>
</evidence>
<dbReference type="Pfam" id="PF00753">
    <property type="entry name" value="Lactamase_B"/>
    <property type="match status" value="2"/>
</dbReference>
<dbReference type="NCBIfam" id="TIGR00360">
    <property type="entry name" value="ComEC_N-term"/>
    <property type="match status" value="1"/>
</dbReference>
<feature type="transmembrane region" description="Helical" evidence="6">
    <location>
        <begin position="296"/>
        <end position="314"/>
    </location>
</feature>
<feature type="transmembrane region" description="Helical" evidence="6">
    <location>
        <begin position="395"/>
        <end position="412"/>
    </location>
</feature>
<feature type="transmembrane region" description="Helical" evidence="6">
    <location>
        <begin position="7"/>
        <end position="37"/>
    </location>
</feature>
<keyword evidence="2" id="KW-1003">Cell membrane</keyword>
<evidence type="ECO:0000256" key="6">
    <source>
        <dbReference type="SAM" id="Phobius"/>
    </source>
</evidence>
<dbReference type="CDD" id="cd07731">
    <property type="entry name" value="ComA-like_MBL-fold"/>
    <property type="match status" value="1"/>
</dbReference>
<dbReference type="RefSeq" id="WP_156635568.1">
    <property type="nucleotide sequence ID" value="NZ_CACRTL010000027.1"/>
</dbReference>
<accession>A0A6N3B847</accession>
<keyword evidence="3 6" id="KW-0812">Transmembrane</keyword>
<dbReference type="GO" id="GO:0005886">
    <property type="term" value="C:plasma membrane"/>
    <property type="evidence" value="ECO:0007669"/>
    <property type="project" value="UniProtKB-SubCell"/>
</dbReference>
<comment type="subcellular location">
    <subcellularLocation>
        <location evidence="1">Cell membrane</location>
        <topology evidence="1">Multi-pass membrane protein</topology>
    </subcellularLocation>
</comment>
<evidence type="ECO:0000256" key="3">
    <source>
        <dbReference type="ARBA" id="ARBA00022692"/>
    </source>
</evidence>
<keyword evidence="5 6" id="KW-0472">Membrane</keyword>
<evidence type="ECO:0000256" key="4">
    <source>
        <dbReference type="ARBA" id="ARBA00022989"/>
    </source>
</evidence>
<dbReference type="AlphaFoldDB" id="A0A6N3B847"/>
<dbReference type="PANTHER" id="PTHR30619:SF7">
    <property type="entry name" value="BETA-LACTAMASE DOMAIN PROTEIN"/>
    <property type="match status" value="1"/>
</dbReference>
<dbReference type="InterPro" id="IPR035681">
    <property type="entry name" value="ComA-like_MBL"/>
</dbReference>
<feature type="transmembrane region" description="Helical" evidence="6">
    <location>
        <begin position="221"/>
        <end position="242"/>
    </location>
</feature>
<feature type="transmembrane region" description="Helical" evidence="6">
    <location>
        <begin position="43"/>
        <end position="61"/>
    </location>
</feature>
<dbReference type="PANTHER" id="PTHR30619">
    <property type="entry name" value="DNA INTERNALIZATION/COMPETENCE PROTEIN COMEC/REC2"/>
    <property type="match status" value="1"/>
</dbReference>
<dbReference type="InterPro" id="IPR001279">
    <property type="entry name" value="Metallo-B-lactamas"/>
</dbReference>
<dbReference type="InterPro" id="IPR036866">
    <property type="entry name" value="RibonucZ/Hydroxyglut_hydro"/>
</dbReference>
<proteinExistence type="predicted"/>
<dbReference type="SMART" id="SM00849">
    <property type="entry name" value="Lactamase_B"/>
    <property type="match status" value="1"/>
</dbReference>
<feature type="transmembrane region" description="Helical" evidence="6">
    <location>
        <begin position="272"/>
        <end position="290"/>
    </location>
</feature>
<organism evidence="8">
    <name type="scientific">Thomasclavelia ramosa</name>
    <dbReference type="NCBI Taxonomy" id="1547"/>
    <lineage>
        <taxon>Bacteria</taxon>
        <taxon>Bacillati</taxon>
        <taxon>Bacillota</taxon>
        <taxon>Erysipelotrichia</taxon>
        <taxon>Erysipelotrichales</taxon>
        <taxon>Coprobacillaceae</taxon>
        <taxon>Thomasclavelia</taxon>
    </lineage>
</organism>
<evidence type="ECO:0000256" key="5">
    <source>
        <dbReference type="ARBA" id="ARBA00023136"/>
    </source>
</evidence>
<evidence type="ECO:0000259" key="7">
    <source>
        <dbReference type="SMART" id="SM00849"/>
    </source>
</evidence>
<dbReference type="Gene3D" id="3.60.15.10">
    <property type="entry name" value="Ribonuclease Z/Hydroxyacylglutathione hydrolase-like"/>
    <property type="match status" value="2"/>
</dbReference>
<protein>
    <submittedName>
        <fullName evidence="8">ComEC family competence protein</fullName>
    </submittedName>
</protein>
<dbReference type="SUPFAM" id="SSF56281">
    <property type="entry name" value="Metallo-hydrolase/oxidoreductase"/>
    <property type="match status" value="1"/>
</dbReference>
<gene>
    <name evidence="8" type="ORF">CRLFYP8_02651</name>
</gene>
<dbReference type="Pfam" id="PF03772">
    <property type="entry name" value="Competence"/>
    <property type="match status" value="1"/>
</dbReference>
<dbReference type="InterPro" id="IPR052159">
    <property type="entry name" value="Competence_DNA_uptake"/>
</dbReference>
<dbReference type="EMBL" id="CACRTL010000027">
    <property type="protein sequence ID" value="VYT98688.1"/>
    <property type="molecule type" value="Genomic_DNA"/>
</dbReference>
<evidence type="ECO:0000256" key="1">
    <source>
        <dbReference type="ARBA" id="ARBA00004651"/>
    </source>
</evidence>
<dbReference type="InterPro" id="IPR004477">
    <property type="entry name" value="ComEC_N"/>
</dbReference>
<feature type="domain" description="Metallo-beta-lactamase" evidence="7">
    <location>
        <begin position="453"/>
        <end position="623"/>
    </location>
</feature>
<feature type="transmembrane region" description="Helical" evidence="6">
    <location>
        <begin position="424"/>
        <end position="440"/>
    </location>
</feature>
<name>A0A6N3B847_9FIRM</name>
<feature type="transmembrane region" description="Helical" evidence="6">
    <location>
        <begin position="335"/>
        <end position="361"/>
    </location>
</feature>
<keyword evidence="4 6" id="KW-1133">Transmembrane helix</keyword>